<dbReference type="InterPro" id="IPR015915">
    <property type="entry name" value="Kelch-typ_b-propeller"/>
</dbReference>
<protein>
    <recommendedName>
        <fullName evidence="1">F-box domain-containing protein</fullName>
    </recommendedName>
</protein>
<dbReference type="PANTHER" id="PTHR31672">
    <property type="entry name" value="BNACNNG10540D PROTEIN"/>
    <property type="match status" value="1"/>
</dbReference>
<name>A0ABD2YVZ3_9GENT</name>
<dbReference type="InterPro" id="IPR001810">
    <property type="entry name" value="F-box_dom"/>
</dbReference>
<dbReference type="Gene3D" id="1.20.1280.50">
    <property type="match status" value="1"/>
</dbReference>
<evidence type="ECO:0000313" key="2">
    <source>
        <dbReference type="EMBL" id="KAL3511039.1"/>
    </source>
</evidence>
<dbReference type="PANTHER" id="PTHR31672:SF13">
    <property type="entry name" value="F-BOX PROTEIN CPR30-LIKE"/>
    <property type="match status" value="1"/>
</dbReference>
<dbReference type="CDD" id="cd22157">
    <property type="entry name" value="F-box_AtFBW1-like"/>
    <property type="match status" value="1"/>
</dbReference>
<organism evidence="2 3">
    <name type="scientific">Cinchona calisaya</name>
    <dbReference type="NCBI Taxonomy" id="153742"/>
    <lineage>
        <taxon>Eukaryota</taxon>
        <taxon>Viridiplantae</taxon>
        <taxon>Streptophyta</taxon>
        <taxon>Embryophyta</taxon>
        <taxon>Tracheophyta</taxon>
        <taxon>Spermatophyta</taxon>
        <taxon>Magnoliopsida</taxon>
        <taxon>eudicotyledons</taxon>
        <taxon>Gunneridae</taxon>
        <taxon>Pentapetalae</taxon>
        <taxon>asterids</taxon>
        <taxon>lamiids</taxon>
        <taxon>Gentianales</taxon>
        <taxon>Rubiaceae</taxon>
        <taxon>Cinchonoideae</taxon>
        <taxon>Cinchoneae</taxon>
        <taxon>Cinchona</taxon>
    </lineage>
</organism>
<dbReference type="SUPFAM" id="SSF81383">
    <property type="entry name" value="F-box domain"/>
    <property type="match status" value="1"/>
</dbReference>
<dbReference type="InterPro" id="IPR036047">
    <property type="entry name" value="F-box-like_dom_sf"/>
</dbReference>
<dbReference type="InterPro" id="IPR006527">
    <property type="entry name" value="F-box-assoc_dom_typ1"/>
</dbReference>
<dbReference type="Pfam" id="PF07734">
    <property type="entry name" value="FBA_1"/>
    <property type="match status" value="1"/>
</dbReference>
<reference evidence="2 3" key="1">
    <citation type="submission" date="2024-11" db="EMBL/GenBank/DDBJ databases">
        <title>A near-complete genome assembly of Cinchona calisaya.</title>
        <authorList>
            <person name="Lian D.C."/>
            <person name="Zhao X.W."/>
            <person name="Wei L."/>
        </authorList>
    </citation>
    <scope>NUCLEOTIDE SEQUENCE [LARGE SCALE GENOMIC DNA]</scope>
    <source>
        <tissue evidence="2">Nenye</tissue>
    </source>
</reference>
<accession>A0ABD2YVZ3</accession>
<sequence length="450" mass="51953">MSDTCIPEEVVFCDVLTRLPVKSLLRFRCVSKSWRAQIDSPRFAREHLVQRGKISEPSDFRIVVGGLHYQKTRTGHFVDSLNYQLHSSLPPPPHHLNNTNIVLDDDNVDVEVDSRKLSLPECKKIIKPKRNLISPPEYVTTWCKRRHLPSQGSMMIGSCNGLVCIGLFYAALFEPCNFIFYNPFTQNHWDLPPFNKYSPSPPKPSPNRYGYGFGHNSASDDFKLVILDEYRRYEGRTHVQQVSLYTLKSNSWKEVAGSPFQGIVLCRDQHNAVFADNSLHWIMRDNKDDSIVITAFELSTEQFHLVPTPPPRSGYDHNNMTVSIGNLGGCLSLLYHDKFQPDFHLWVMKDYGIKDSWTKFTMELPHSRIFPSLLTPLGCFKTPTTNNNDFQQVIFQIDNRRFIKYDFELKSSMFFTFPSVRDFNACVCFGSLIQPQRKELCRKKDSKTMS</sequence>
<gene>
    <name evidence="2" type="ORF">ACH5RR_030440</name>
</gene>
<comment type="caution">
    <text evidence="2">The sequence shown here is derived from an EMBL/GenBank/DDBJ whole genome shotgun (WGS) entry which is preliminary data.</text>
</comment>
<feature type="domain" description="F-box" evidence="1">
    <location>
        <begin position="6"/>
        <end position="47"/>
    </location>
</feature>
<dbReference type="SUPFAM" id="SSF50965">
    <property type="entry name" value="Galactose oxidase, central domain"/>
    <property type="match status" value="1"/>
</dbReference>
<dbReference type="InterPro" id="IPR011043">
    <property type="entry name" value="Gal_Oxase/kelch_b-propeller"/>
</dbReference>
<evidence type="ECO:0000259" key="1">
    <source>
        <dbReference type="SMART" id="SM00256"/>
    </source>
</evidence>
<dbReference type="SMART" id="SM00256">
    <property type="entry name" value="FBOX"/>
    <property type="match status" value="1"/>
</dbReference>
<proteinExistence type="predicted"/>
<dbReference type="InterPro" id="IPR017451">
    <property type="entry name" value="F-box-assoc_interact_dom"/>
</dbReference>
<dbReference type="AlphaFoldDB" id="A0ABD2YVZ3"/>
<dbReference type="Gene3D" id="2.120.10.80">
    <property type="entry name" value="Kelch-type beta propeller"/>
    <property type="match status" value="1"/>
</dbReference>
<dbReference type="Proteomes" id="UP001630127">
    <property type="component" value="Unassembled WGS sequence"/>
</dbReference>
<dbReference type="Pfam" id="PF00646">
    <property type="entry name" value="F-box"/>
    <property type="match status" value="1"/>
</dbReference>
<keyword evidence="3" id="KW-1185">Reference proteome</keyword>
<dbReference type="NCBIfam" id="TIGR01640">
    <property type="entry name" value="F_box_assoc_1"/>
    <property type="match status" value="1"/>
</dbReference>
<dbReference type="InterPro" id="IPR050796">
    <property type="entry name" value="SCF_F-box_component"/>
</dbReference>
<evidence type="ECO:0000313" key="3">
    <source>
        <dbReference type="Proteomes" id="UP001630127"/>
    </source>
</evidence>
<dbReference type="EMBL" id="JBJUIK010000012">
    <property type="protein sequence ID" value="KAL3511039.1"/>
    <property type="molecule type" value="Genomic_DNA"/>
</dbReference>